<protein>
    <submittedName>
        <fullName evidence="2">Uncharacterized protein</fullName>
    </submittedName>
</protein>
<organism evidence="2 3">
    <name type="scientific">Rhodofomes roseus</name>
    <dbReference type="NCBI Taxonomy" id="34475"/>
    <lineage>
        <taxon>Eukaryota</taxon>
        <taxon>Fungi</taxon>
        <taxon>Dikarya</taxon>
        <taxon>Basidiomycota</taxon>
        <taxon>Agaricomycotina</taxon>
        <taxon>Agaricomycetes</taxon>
        <taxon>Polyporales</taxon>
        <taxon>Rhodofomes</taxon>
    </lineage>
</organism>
<proteinExistence type="predicted"/>
<name>A0ABQ8K715_9APHY</name>
<dbReference type="Proteomes" id="UP000814176">
    <property type="component" value="Unassembled WGS sequence"/>
</dbReference>
<reference evidence="2 3" key="1">
    <citation type="journal article" date="2021" name="Environ. Microbiol.">
        <title>Gene family expansions and transcriptome signatures uncover fungal adaptations to wood decay.</title>
        <authorList>
            <person name="Hage H."/>
            <person name="Miyauchi S."/>
            <person name="Viragh M."/>
            <person name="Drula E."/>
            <person name="Min B."/>
            <person name="Chaduli D."/>
            <person name="Navarro D."/>
            <person name="Favel A."/>
            <person name="Norest M."/>
            <person name="Lesage-Meessen L."/>
            <person name="Balint B."/>
            <person name="Merenyi Z."/>
            <person name="de Eugenio L."/>
            <person name="Morin E."/>
            <person name="Martinez A.T."/>
            <person name="Baldrian P."/>
            <person name="Stursova M."/>
            <person name="Martinez M.J."/>
            <person name="Novotny C."/>
            <person name="Magnuson J.K."/>
            <person name="Spatafora J.W."/>
            <person name="Maurice S."/>
            <person name="Pangilinan J."/>
            <person name="Andreopoulos W."/>
            <person name="LaButti K."/>
            <person name="Hundley H."/>
            <person name="Na H."/>
            <person name="Kuo A."/>
            <person name="Barry K."/>
            <person name="Lipzen A."/>
            <person name="Henrissat B."/>
            <person name="Riley R."/>
            <person name="Ahrendt S."/>
            <person name="Nagy L.G."/>
            <person name="Grigoriev I.V."/>
            <person name="Martin F."/>
            <person name="Rosso M.N."/>
        </authorList>
    </citation>
    <scope>NUCLEOTIDE SEQUENCE [LARGE SCALE GENOMIC DNA]</scope>
    <source>
        <strain evidence="2 3">CIRM-BRFM 1785</strain>
    </source>
</reference>
<comment type="caution">
    <text evidence="2">The sequence shown here is derived from an EMBL/GenBank/DDBJ whole genome shotgun (WGS) entry which is preliminary data.</text>
</comment>
<feature type="region of interest" description="Disordered" evidence="1">
    <location>
        <begin position="1"/>
        <end position="25"/>
    </location>
</feature>
<evidence type="ECO:0000256" key="1">
    <source>
        <dbReference type="SAM" id="MobiDB-lite"/>
    </source>
</evidence>
<dbReference type="GeneID" id="72002477"/>
<dbReference type="RefSeq" id="XP_047775811.1">
    <property type="nucleotide sequence ID" value="XM_047921745.1"/>
</dbReference>
<dbReference type="EMBL" id="JADCUA010000020">
    <property type="protein sequence ID" value="KAH9833045.1"/>
    <property type="molecule type" value="Genomic_DNA"/>
</dbReference>
<keyword evidence="3" id="KW-1185">Reference proteome</keyword>
<sequence>MNTPHPAHLPSPTAHNGATPLTTASPGPRAYSWDLVNAHTWASHSHWATPSGSVRNEPHTAGRSTLFNAQDMTATVIESTTPIGPPQPRRSVRSIDRVAEPAWNLSAREVASQPERFKKNNFGAILSPIWIDHPRVGIGLGADPIIHGHVWTMGEWDMERFANLNRPVPPLDAPSRSFVNGVTASVDGILLPPENGARLAGAEPTHDGLPISHDTIQPSFESGIETDLDWSPALATYFSLQASIEDAEADAPEFVLNEAMARLSVEQRDLEYEPVSALRETVEDYTPYNDWLGVPGSPIEPSSPISDGSNSTVLENIDGDLTEAMMRGISYDPDDLTKESYIGEAMPWQDPWVAL</sequence>
<evidence type="ECO:0000313" key="3">
    <source>
        <dbReference type="Proteomes" id="UP000814176"/>
    </source>
</evidence>
<feature type="compositionally biased region" description="Polar residues" evidence="1">
    <location>
        <begin position="13"/>
        <end position="25"/>
    </location>
</feature>
<gene>
    <name evidence="2" type="ORF">C8Q71DRAFT_726124</name>
</gene>
<evidence type="ECO:0000313" key="2">
    <source>
        <dbReference type="EMBL" id="KAH9833045.1"/>
    </source>
</evidence>
<accession>A0ABQ8K715</accession>